<proteinExistence type="predicted"/>
<feature type="compositionally biased region" description="Polar residues" evidence="1">
    <location>
        <begin position="1593"/>
        <end position="1603"/>
    </location>
</feature>
<feature type="compositionally biased region" description="Low complexity" evidence="1">
    <location>
        <begin position="1460"/>
        <end position="1472"/>
    </location>
</feature>
<sequence>MGDQLESRASSSVHTVFSPLVCSASEPSVPLSTAWCSEALPNSSGISPPVQRVSSPDYLTPFRPPNSEEKSFPHQPGGDAASTTCSTLSHSLSLGAADLDSAGRLSVSDLSPPDASASGLQEEGLAPAFWAKDCQDGGGHFRRIGCAPVAEGSPSVEEGEKGRNAEAGVALACVAAFAMEETRHDVLGVPSLPVARPEGIDAGEMREGTRAGFDSFAQRVEREMGQKPETLEAAAASQDASMNLFGEVRVEGADAGSRVLETANEAVSSVASPPREARHANATSSPFRLRLSSQRYKKVAVKESLVQEGAFLSPLEAHEAHAPLLEALPRRGAQEEEDENLSTVSASPAGDFTAEDFLMHTASSRAGVSRHLAGLSVSSSTHLEAVRLSAEASPRGESGVSPSVRSRSRRRPACVSPGRHAAETAARTPTCGNQVLTPVEQCVVAGEDRLTSDASDAVSGCTSGDAQGVSRRAPERVQCVTAEAGELVYRPTKDADFALQASSPARRDRSPPALSQQHVGSCAASVGSTSIGDPCGGAGSVSEVPSPLAPSSVSFAGSYEASSGCGASSRLSMCSSAWAEGAEQLSSGGGSQEVSAGSVLATRSPDRRASRASRGAGAERRGRGGNGGGVSDGLHHQLLGGVRGGVQQQRQLSSLGGGGAAAAAGRERPPYRHGYQGYQAVGCAASAPQALFAEGAGALSPAAVSSAHRGRSRGSGSHHSLHASAHLYPVRDFSASRRGDDSRGAGRRRRDLDWGESNESPGVAGGVAATGRTRDFRACGETRRGPEREPDTACGAALEAGKTGAIRDGEIAGEGAEAEGLMLECEEEVTASFSLSSCLLSMASAARPGTPDQSHYVRVLTTSASSSVRLFSSVSSSSPLCAPSKKRAKDFDSDQEDLAERAEECAEAPRGSGKPTQDEGALLNCGGAQPQGPIPGETTAVGGEGGMQGTAFLEVPSGQPAGRGHSRRQKTASRSRHSSAARRKGEQQSGRGGKQPSGSRGRGVNQRHRGRGESTNSCAVRLTAEVLLQLEEMSAASVGSPSTAFPSLSLGSGSSASAHVAFRGSAPSATTSSSSLRLPAGATGSLALGASREKDDEDFFWLVKRRAEALREQSGEGRRRCAAFQRAEGLVSSCRGSTQHQGADGGEKLVDGDQSTPPLAPANFHLPSLAMASVRGADLLLPSGVTCEELASARRERGDAAAPAAQRLRARDGGDGRQSGRGAGSDLTLLSPFPFHASAAQVERRGDVSRGPGGQEDDCASSGSQASSEESTKGTVNHKCRDDNKHINLCANPSDMWYGLMTSDGKPVCVRPRANRWHANNSRRQRKQHKEMQKRLLAQAQNAASPPQISSRAVPPAHHYAKKGGGASSSHFHFPGSLRASHAPGAGEGAFPSQPGGGHGALSLGGGTPSASLAHLAVPAASGFGGLGAGAAAASRGAESFSLSLPSVSPSPAPEGGRGAAAAAVGPQQSSQNPRERGSGSHHRHQRRQHKKRGRSSSSTAAVVGISASPSSSASAFPLSPPAFPLVASSSSSSSCPVGGGAPGTATAAGTGGAGAGGALHAVAAQQHGSSRGRRRHHHRHHSKKGIPAAQGANGSQQGTSAASHAFPLHAPTSSGALGGVTSQVERGRGGEGGMAMSAQGSSGGAVPPIDVETANAFPCASNTGRADGGSHCNRVVFVSAHAAAAAGAGHFSGVGGGGAASGMPVTRQERAFSTSLSSSPRPPAGRGAGVAPAGGAVEGRGGQRPLRRARLDEAGSFVPICAPGKATGSRAPQQASTHAAGEFKVPRPVVFPPGDRRHRLPKSHRPAAGTQLAPVAATGGAGAAPGVVHAEAAGAGRPASGSLRHERESGLFARPEEDEAKVPADTASRASRPLPSYGDLEGYEDAQNAGRRRSLRAGEQGAAASFPPSEESGNRQATLESRGREQRAAACLLPSVSLSSIPPATLSSSATSLPSAGASPSAAASSAQHSEPSPAYGVVVETGTVGVPSSACLFPYARKNASGGASLPPAAERRRSGSAGSRRGGGRSDSDKKRGEKKAKKSTAGESQRPWASARERVQWQLAKSRGLI</sequence>
<feature type="region of interest" description="Disordered" evidence="1">
    <location>
        <begin position="874"/>
        <end position="1018"/>
    </location>
</feature>
<evidence type="ECO:0000313" key="2">
    <source>
        <dbReference type="EMBL" id="PFH33417.1"/>
    </source>
</evidence>
<dbReference type="GeneID" id="40312560"/>
<feature type="region of interest" description="Disordered" evidence="1">
    <location>
        <begin position="267"/>
        <end position="286"/>
    </location>
</feature>
<dbReference type="RefSeq" id="XP_029217426.1">
    <property type="nucleotide sequence ID" value="XM_029365995.1"/>
</dbReference>
<feature type="region of interest" description="Disordered" evidence="1">
    <location>
        <begin position="1526"/>
        <end position="1648"/>
    </location>
</feature>
<feature type="region of interest" description="Disordered" evidence="1">
    <location>
        <begin position="1711"/>
        <end position="1745"/>
    </location>
</feature>
<gene>
    <name evidence="2" type="ORF">BESB_076340</name>
</gene>
<feature type="region of interest" description="Disordered" evidence="1">
    <location>
        <begin position="1942"/>
        <end position="1975"/>
    </location>
</feature>
<feature type="region of interest" description="Disordered" evidence="1">
    <location>
        <begin position="1135"/>
        <end position="1158"/>
    </location>
</feature>
<feature type="compositionally biased region" description="Basic and acidic residues" evidence="1">
    <location>
        <begin position="734"/>
        <end position="744"/>
    </location>
</feature>
<feature type="compositionally biased region" description="Low complexity" evidence="1">
    <location>
        <begin position="1526"/>
        <end position="1537"/>
    </location>
</feature>
<keyword evidence="3" id="KW-1185">Reference proteome</keyword>
<feature type="compositionally biased region" description="Polar residues" evidence="1">
    <location>
        <begin position="1612"/>
        <end position="1625"/>
    </location>
</feature>
<feature type="compositionally biased region" description="Basic residues" evidence="1">
    <location>
        <begin position="1480"/>
        <end position="1495"/>
    </location>
</feature>
<feature type="region of interest" description="Disordered" evidence="1">
    <location>
        <begin position="501"/>
        <end position="521"/>
    </location>
</feature>
<feature type="compositionally biased region" description="Polar residues" evidence="1">
    <location>
        <begin position="1339"/>
        <end position="1351"/>
    </location>
</feature>
<feature type="region of interest" description="Disordered" evidence="1">
    <location>
        <begin position="650"/>
        <end position="670"/>
    </location>
</feature>
<feature type="region of interest" description="Disordered" evidence="1">
    <location>
        <begin position="1835"/>
        <end position="1928"/>
    </location>
</feature>
<reference evidence="2 3" key="1">
    <citation type="submission" date="2017-09" db="EMBL/GenBank/DDBJ databases">
        <title>Genome sequencing of Besnoitia besnoiti strain Bb-Ger1.</title>
        <authorList>
            <person name="Schares G."/>
            <person name="Venepally P."/>
            <person name="Lorenzi H.A."/>
        </authorList>
    </citation>
    <scope>NUCLEOTIDE SEQUENCE [LARGE SCALE GENOMIC DNA]</scope>
    <source>
        <strain evidence="2 3">Bb-Ger1</strain>
    </source>
</reference>
<dbReference type="VEuPathDB" id="ToxoDB:BESB_076340"/>
<organism evidence="2 3">
    <name type="scientific">Besnoitia besnoiti</name>
    <name type="common">Apicomplexan protozoan</name>
    <dbReference type="NCBI Taxonomy" id="94643"/>
    <lineage>
        <taxon>Eukaryota</taxon>
        <taxon>Sar</taxon>
        <taxon>Alveolata</taxon>
        <taxon>Apicomplexa</taxon>
        <taxon>Conoidasida</taxon>
        <taxon>Coccidia</taxon>
        <taxon>Eucoccidiorida</taxon>
        <taxon>Eimeriorina</taxon>
        <taxon>Sarcocystidae</taxon>
        <taxon>Besnoitia</taxon>
    </lineage>
</organism>
<feature type="compositionally biased region" description="Low complexity" evidence="1">
    <location>
        <begin position="874"/>
        <end position="883"/>
    </location>
</feature>
<feature type="compositionally biased region" description="Basic residues" evidence="1">
    <location>
        <begin position="1797"/>
        <end position="1806"/>
    </location>
</feature>
<feature type="compositionally biased region" description="Basic residues" evidence="1">
    <location>
        <begin position="964"/>
        <end position="982"/>
    </location>
</feature>
<dbReference type="Proteomes" id="UP000224006">
    <property type="component" value="Chromosome VII"/>
</dbReference>
<feature type="region of interest" description="Disordered" evidence="1">
    <location>
        <begin position="584"/>
        <end position="637"/>
    </location>
</feature>
<feature type="region of interest" description="Disordered" evidence="1">
    <location>
        <begin position="2001"/>
        <end position="2070"/>
    </location>
</feature>
<feature type="region of interest" description="Disordered" evidence="1">
    <location>
        <begin position="725"/>
        <end position="768"/>
    </location>
</feature>
<name>A0A2A9MCU4_BESBE</name>
<feature type="region of interest" description="Disordered" evidence="1">
    <location>
        <begin position="1442"/>
        <end position="1504"/>
    </location>
</feature>
<feature type="compositionally biased region" description="Basic residues" evidence="1">
    <location>
        <begin position="1571"/>
        <end position="1585"/>
    </location>
</feature>
<feature type="region of interest" description="Disordered" evidence="1">
    <location>
        <begin position="388"/>
        <end position="426"/>
    </location>
</feature>
<accession>A0A2A9MCU4</accession>
<comment type="caution">
    <text evidence="2">The sequence shown here is derived from an EMBL/GenBank/DDBJ whole genome shotgun (WGS) entry which is preliminary data.</text>
</comment>
<dbReference type="KEGG" id="bbes:BESB_076340"/>
<feature type="compositionally biased region" description="Basic residues" evidence="1">
    <location>
        <begin position="1316"/>
        <end position="1329"/>
    </location>
</feature>
<evidence type="ECO:0000313" key="3">
    <source>
        <dbReference type="Proteomes" id="UP000224006"/>
    </source>
</evidence>
<feature type="region of interest" description="Disordered" evidence="1">
    <location>
        <begin position="1763"/>
        <end position="1809"/>
    </location>
</feature>
<dbReference type="OrthoDB" id="349484at2759"/>
<feature type="region of interest" description="Disordered" evidence="1">
    <location>
        <begin position="41"/>
        <end position="85"/>
    </location>
</feature>
<protein>
    <submittedName>
        <fullName evidence="2">Uncharacterized protein</fullName>
    </submittedName>
</protein>
<feature type="region of interest" description="Disordered" evidence="1">
    <location>
        <begin position="1194"/>
        <end position="1280"/>
    </location>
</feature>
<feature type="compositionally biased region" description="Low complexity" evidence="1">
    <location>
        <begin position="1559"/>
        <end position="1570"/>
    </location>
</feature>
<evidence type="ECO:0000256" key="1">
    <source>
        <dbReference type="SAM" id="MobiDB-lite"/>
    </source>
</evidence>
<feature type="compositionally biased region" description="Low complexity" evidence="1">
    <location>
        <begin position="1260"/>
        <end position="1269"/>
    </location>
</feature>
<dbReference type="EMBL" id="NWUJ01000008">
    <property type="protein sequence ID" value="PFH33417.1"/>
    <property type="molecule type" value="Genomic_DNA"/>
</dbReference>
<feature type="region of interest" description="Disordered" evidence="1">
    <location>
        <begin position="1316"/>
        <end position="1404"/>
    </location>
</feature>
<feature type="compositionally biased region" description="Gly residues" evidence="1">
    <location>
        <begin position="1395"/>
        <end position="1404"/>
    </location>
</feature>